<evidence type="ECO:0000256" key="1">
    <source>
        <dbReference type="ARBA" id="ARBA00022485"/>
    </source>
</evidence>
<comment type="function">
    <text evidence="9">Catalyzes the formation of 5-methyl-uridine at position 1939 (m5U1939) in 23S rRNA.</text>
</comment>
<keyword evidence="7 9" id="KW-0408">Iron</keyword>
<evidence type="ECO:0000256" key="9">
    <source>
        <dbReference type="HAMAP-Rule" id="MF_01010"/>
    </source>
</evidence>
<evidence type="ECO:0000256" key="5">
    <source>
        <dbReference type="ARBA" id="ARBA00022691"/>
    </source>
</evidence>
<dbReference type="PROSITE" id="PS51687">
    <property type="entry name" value="SAM_MT_RNA_M5U"/>
    <property type="match status" value="1"/>
</dbReference>
<evidence type="ECO:0000256" key="4">
    <source>
        <dbReference type="ARBA" id="ARBA00022679"/>
    </source>
</evidence>
<evidence type="ECO:0000256" key="3">
    <source>
        <dbReference type="ARBA" id="ARBA00022603"/>
    </source>
</evidence>
<feature type="binding site" evidence="9">
    <location>
        <position position="76"/>
    </location>
    <ligand>
        <name>[4Fe-4S] cluster</name>
        <dbReference type="ChEBI" id="CHEBI:49883"/>
    </ligand>
</feature>
<keyword evidence="6 9" id="KW-0479">Metal-binding</keyword>
<feature type="binding site" evidence="9">
    <location>
        <position position="155"/>
    </location>
    <ligand>
        <name>[4Fe-4S] cluster</name>
        <dbReference type="ChEBI" id="CHEBI:49883"/>
    </ligand>
</feature>
<feature type="binding site" evidence="9">
    <location>
        <position position="348"/>
    </location>
    <ligand>
        <name>S-adenosyl-L-methionine</name>
        <dbReference type="ChEBI" id="CHEBI:59789"/>
    </ligand>
</feature>
<dbReference type="Gene3D" id="2.40.50.1070">
    <property type="match status" value="1"/>
</dbReference>
<dbReference type="GO" id="GO:0005506">
    <property type="term" value="F:iron ion binding"/>
    <property type="evidence" value="ECO:0007669"/>
    <property type="project" value="UniProtKB-UniRule"/>
</dbReference>
<dbReference type="STRING" id="1122240.GCA_000620105_01507"/>
<dbReference type="GO" id="GO:0070041">
    <property type="term" value="F:rRNA (uridine-C5-)-methyltransferase activity"/>
    <property type="evidence" value="ECO:0007669"/>
    <property type="project" value="UniProtKB-UniRule"/>
</dbReference>
<evidence type="ECO:0000256" key="8">
    <source>
        <dbReference type="ARBA" id="ARBA00023014"/>
    </source>
</evidence>
<dbReference type="AlphaFoldDB" id="A0A2S0PCM3"/>
<dbReference type="EC" id="2.1.1.190" evidence="9"/>
<dbReference type="RefSeq" id="WP_107889709.1">
    <property type="nucleotide sequence ID" value="NZ_CP028519.1"/>
</dbReference>
<keyword evidence="2 9" id="KW-0698">rRNA processing</keyword>
<evidence type="ECO:0000256" key="6">
    <source>
        <dbReference type="ARBA" id="ARBA00022723"/>
    </source>
</evidence>
<evidence type="ECO:0000256" key="7">
    <source>
        <dbReference type="ARBA" id="ARBA00023004"/>
    </source>
</evidence>
<dbReference type="NCBIfam" id="TIGR00479">
    <property type="entry name" value="rumA"/>
    <property type="match status" value="1"/>
</dbReference>
<comment type="catalytic activity">
    <reaction evidence="9">
        <text>uridine(1939) in 23S rRNA + S-adenosyl-L-methionine = 5-methyluridine(1939) in 23S rRNA + S-adenosyl-L-homocysteine + H(+)</text>
        <dbReference type="Rhea" id="RHEA:42908"/>
        <dbReference type="Rhea" id="RHEA-COMP:10278"/>
        <dbReference type="Rhea" id="RHEA-COMP:10279"/>
        <dbReference type="ChEBI" id="CHEBI:15378"/>
        <dbReference type="ChEBI" id="CHEBI:57856"/>
        <dbReference type="ChEBI" id="CHEBI:59789"/>
        <dbReference type="ChEBI" id="CHEBI:65315"/>
        <dbReference type="ChEBI" id="CHEBI:74447"/>
        <dbReference type="EC" id="2.1.1.190"/>
    </reaction>
</comment>
<dbReference type="Proteomes" id="UP000244173">
    <property type="component" value="Chromosome"/>
</dbReference>
<keyword evidence="12" id="KW-0175">Coiled coil</keyword>
<keyword evidence="5 9" id="KW-0949">S-adenosyl-L-methionine</keyword>
<evidence type="ECO:0000256" key="10">
    <source>
        <dbReference type="PROSITE-ProRule" id="PRU01024"/>
    </source>
</evidence>
<dbReference type="PROSITE" id="PS01231">
    <property type="entry name" value="TRMA_2"/>
    <property type="match status" value="1"/>
</dbReference>
<feature type="binding site" evidence="9">
    <location>
        <position position="73"/>
    </location>
    <ligand>
        <name>[4Fe-4S] cluster</name>
        <dbReference type="ChEBI" id="CHEBI:49883"/>
    </ligand>
</feature>
<dbReference type="GO" id="GO:0070475">
    <property type="term" value="P:rRNA base methylation"/>
    <property type="evidence" value="ECO:0007669"/>
    <property type="project" value="TreeGrafter"/>
</dbReference>
<dbReference type="InterPro" id="IPR010280">
    <property type="entry name" value="U5_MeTrfase_fam"/>
</dbReference>
<feature type="binding site" evidence="9 10">
    <location>
        <position position="270"/>
    </location>
    <ligand>
        <name>S-adenosyl-L-methionine</name>
        <dbReference type="ChEBI" id="CHEBI:59789"/>
    </ligand>
</feature>
<evidence type="ECO:0000256" key="11">
    <source>
        <dbReference type="PROSITE-ProRule" id="PRU10015"/>
    </source>
</evidence>
<dbReference type="KEGG" id="maer:DAI18_13910"/>
<feature type="binding site" evidence="9 10">
    <location>
        <position position="320"/>
    </location>
    <ligand>
        <name>S-adenosyl-L-methionine</name>
        <dbReference type="ChEBI" id="CHEBI:59789"/>
    </ligand>
</feature>
<keyword evidence="3 9" id="KW-0489">Methyltransferase</keyword>
<feature type="binding site" evidence="9 10">
    <location>
        <position position="369"/>
    </location>
    <ligand>
        <name>S-adenosyl-L-methionine</name>
        <dbReference type="ChEBI" id="CHEBI:59789"/>
    </ligand>
</feature>
<feature type="active site" evidence="11">
    <location>
        <position position="395"/>
    </location>
</feature>
<dbReference type="SUPFAM" id="SSF50249">
    <property type="entry name" value="Nucleic acid-binding proteins"/>
    <property type="match status" value="1"/>
</dbReference>
<keyword evidence="14" id="KW-1185">Reference proteome</keyword>
<evidence type="ECO:0000256" key="12">
    <source>
        <dbReference type="SAM" id="Coils"/>
    </source>
</evidence>
<dbReference type="CDD" id="cd02440">
    <property type="entry name" value="AdoMet_MTases"/>
    <property type="match status" value="1"/>
</dbReference>
<accession>A0A2S0PCM3</accession>
<dbReference type="InterPro" id="IPR001566">
    <property type="entry name" value="23S_rRNA_MeTrfase_RlmD"/>
</dbReference>
<dbReference type="InterPro" id="IPR029063">
    <property type="entry name" value="SAM-dependent_MTases_sf"/>
</dbReference>
<keyword evidence="4 9" id="KW-0808">Transferase</keyword>
<feature type="binding site" evidence="9 10">
    <location>
        <position position="299"/>
    </location>
    <ligand>
        <name>S-adenosyl-L-methionine</name>
        <dbReference type="ChEBI" id="CHEBI:59789"/>
    </ligand>
</feature>
<feature type="active site" description="Nucleophile" evidence="9 10">
    <location>
        <position position="395"/>
    </location>
</feature>
<dbReference type="Pfam" id="PF05958">
    <property type="entry name" value="tRNA_U5-meth_tr"/>
    <property type="match status" value="1"/>
</dbReference>
<protein>
    <recommendedName>
        <fullName evidence="9">23S rRNA (uracil(1939)-C(5))-methyltransferase RlmD</fullName>
        <ecNumber evidence="9">2.1.1.190</ecNumber>
    </recommendedName>
    <alternativeName>
        <fullName evidence="9">23S rRNA(m5U1939)-methyltransferase</fullName>
    </alternativeName>
</protein>
<dbReference type="Gene3D" id="3.40.50.150">
    <property type="entry name" value="Vaccinia Virus protein VP39"/>
    <property type="match status" value="1"/>
</dbReference>
<feature type="coiled-coil region" evidence="12">
    <location>
        <begin position="451"/>
        <end position="481"/>
    </location>
</feature>
<comment type="similarity">
    <text evidence="9">Belongs to the class I-like SAM-binding methyltransferase superfamily. RNA M5U methyltransferase family. RlmD subfamily.</text>
</comment>
<dbReference type="PROSITE" id="PS01230">
    <property type="entry name" value="TRMA_1"/>
    <property type="match status" value="1"/>
</dbReference>
<dbReference type="SUPFAM" id="SSF53335">
    <property type="entry name" value="S-adenosyl-L-methionine-dependent methyltransferases"/>
    <property type="match status" value="1"/>
</dbReference>
<dbReference type="PANTHER" id="PTHR11061">
    <property type="entry name" value="RNA M5U METHYLTRANSFERASE"/>
    <property type="match status" value="1"/>
</dbReference>
<evidence type="ECO:0000256" key="2">
    <source>
        <dbReference type="ARBA" id="ARBA00022552"/>
    </source>
</evidence>
<organism evidence="13 14">
    <name type="scientific">Microvirgula aerodenitrificans</name>
    <dbReference type="NCBI Taxonomy" id="57480"/>
    <lineage>
        <taxon>Bacteria</taxon>
        <taxon>Pseudomonadati</taxon>
        <taxon>Pseudomonadota</taxon>
        <taxon>Betaproteobacteria</taxon>
        <taxon>Neisseriales</taxon>
        <taxon>Aquaspirillaceae</taxon>
        <taxon>Microvirgula</taxon>
    </lineage>
</organism>
<dbReference type="HAMAP" id="MF_01010">
    <property type="entry name" value="23SrRNA_methyltr_RlmD"/>
    <property type="match status" value="1"/>
</dbReference>
<dbReference type="InterPro" id="IPR012340">
    <property type="entry name" value="NA-bd_OB-fold"/>
</dbReference>
<evidence type="ECO:0000313" key="14">
    <source>
        <dbReference type="Proteomes" id="UP000244173"/>
    </source>
</evidence>
<dbReference type="InterPro" id="IPR030390">
    <property type="entry name" value="MeTrfase_TrmA_AS"/>
</dbReference>
<dbReference type="GO" id="GO:0051539">
    <property type="term" value="F:4 iron, 4 sulfur cluster binding"/>
    <property type="evidence" value="ECO:0007669"/>
    <property type="project" value="UniProtKB-KW"/>
</dbReference>
<name>A0A2S0PCM3_9NEIS</name>
<dbReference type="OrthoDB" id="9804590at2"/>
<dbReference type="NCBIfam" id="NF009639">
    <property type="entry name" value="PRK13168.1"/>
    <property type="match status" value="1"/>
</dbReference>
<reference evidence="13 14" key="1">
    <citation type="submission" date="2018-04" db="EMBL/GenBank/DDBJ databases">
        <title>Denitrifier Microvirgula.</title>
        <authorList>
            <person name="Anderson E."/>
            <person name="Jang J."/>
            <person name="Ishii S."/>
        </authorList>
    </citation>
    <scope>NUCLEOTIDE SEQUENCE [LARGE SCALE GENOMIC DNA]</scope>
    <source>
        <strain evidence="13 14">BE2.4</strain>
    </source>
</reference>
<dbReference type="PANTHER" id="PTHR11061:SF49">
    <property type="entry name" value="23S RRNA (URACIL(1939)-C(5))-METHYLTRANSFERASE RLMD"/>
    <property type="match status" value="1"/>
</dbReference>
<dbReference type="GO" id="GO:0003723">
    <property type="term" value="F:RNA binding"/>
    <property type="evidence" value="ECO:0007669"/>
    <property type="project" value="InterPro"/>
</dbReference>
<proteinExistence type="inferred from homology"/>
<dbReference type="InterPro" id="IPR030391">
    <property type="entry name" value="MeTrfase_TrmA_CS"/>
</dbReference>
<sequence length="509" mass="56134">MLPIATIESLDHDGHGVAHVDGKTLFIDGALPFERVEYQSYRSKATYENADCTRVLEESFMRARPRCPHFNVCGGCSMQHVEFNAQVAVKQRVLEDNLIRIGKVTPEVVLPAIYGPEWGYRHRGRMSARWVARKGSVLVGFHEKRSSFIADMTECHILPQRISVLLVPLRGLIASLSICERMPQIEYAGGEDVDVLVLRTMDPLTAADEALVRDFADRHNAGRALPLQFWLQPKGPDTAHPFYPLDAPRLCYRLPEFGIEMPYKPTEFTQVNPGINRVMVQRAMRLLDPQPGERIADMFCGLGNFTLPIARSGATVLGMEGSAQLIERAIENATHNGLDHRVDYRMANLFDLTEASLTALGKFDKMLIDPPRDGAIDLVKSLNEDAPSRIVYVSCNPATLARDAGVLVNIKGYTLKAAGIVNMFPHTGHVESIAWFEKTGPGLSREEVAALDAAEAEAREAAKAAKKARNAAAAKAKADEEAARVARKAARLAHYLANQAAYDARSAKK</sequence>
<feature type="binding site" evidence="9">
    <location>
        <position position="304"/>
    </location>
    <ligand>
        <name>S-adenosyl-L-methionine</name>
        <dbReference type="ChEBI" id="CHEBI:59789"/>
    </ligand>
</feature>
<evidence type="ECO:0000313" key="13">
    <source>
        <dbReference type="EMBL" id="AVY95017.1"/>
    </source>
</evidence>
<gene>
    <name evidence="9" type="primary">rlmD</name>
    <name evidence="13" type="ORF">DAI18_13910</name>
</gene>
<keyword evidence="8 9" id="KW-0411">Iron-sulfur</keyword>
<keyword evidence="1 9" id="KW-0004">4Fe-4S</keyword>
<dbReference type="EMBL" id="CP028519">
    <property type="protein sequence ID" value="AVY95017.1"/>
    <property type="molecule type" value="Genomic_DNA"/>
</dbReference>
<dbReference type="Gene3D" id="2.40.50.140">
    <property type="entry name" value="Nucleic acid-binding proteins"/>
    <property type="match status" value="1"/>
</dbReference>
<feature type="binding site" evidence="9">
    <location>
        <position position="67"/>
    </location>
    <ligand>
        <name>[4Fe-4S] cluster</name>
        <dbReference type="ChEBI" id="CHEBI:49883"/>
    </ligand>
</feature>